<dbReference type="GO" id="GO:0005524">
    <property type="term" value="F:ATP binding"/>
    <property type="evidence" value="ECO:0007669"/>
    <property type="project" value="UniProtKB-KW"/>
</dbReference>
<dbReference type="Gene3D" id="3.40.50.300">
    <property type="entry name" value="P-loop containing nucleotide triphosphate hydrolases"/>
    <property type="match status" value="1"/>
</dbReference>
<dbReference type="PANTHER" id="PTHR32071:SF74">
    <property type="entry name" value="TRANSCRIPTIONAL ACTIVATOR ROCR"/>
    <property type="match status" value="1"/>
</dbReference>
<accession>A0A6P1MIS5</accession>
<dbReference type="AlphaFoldDB" id="A0A6P1MIS5"/>
<protein>
    <submittedName>
        <fullName evidence="7">AAA domain-containing protein</fullName>
    </submittedName>
</protein>
<dbReference type="PROSITE" id="PS00676">
    <property type="entry name" value="SIGMA54_INTERACT_2"/>
    <property type="match status" value="1"/>
</dbReference>
<dbReference type="RefSeq" id="WP_162362282.1">
    <property type="nucleotide sequence ID" value="NZ_CP047591.1"/>
</dbReference>
<evidence type="ECO:0000313" key="8">
    <source>
        <dbReference type="Proteomes" id="UP000463883"/>
    </source>
</evidence>
<feature type="domain" description="Sigma-54 factor interaction" evidence="6">
    <location>
        <begin position="143"/>
        <end position="371"/>
    </location>
</feature>
<evidence type="ECO:0000259" key="6">
    <source>
        <dbReference type="PROSITE" id="PS50045"/>
    </source>
</evidence>
<proteinExistence type="predicted"/>
<dbReference type="InterPro" id="IPR009057">
    <property type="entry name" value="Homeodomain-like_sf"/>
</dbReference>
<keyword evidence="8" id="KW-1185">Reference proteome</keyword>
<name>A0A6P1MIS5_9FIRM</name>
<dbReference type="InterPro" id="IPR058031">
    <property type="entry name" value="AAA_lid_NorR"/>
</dbReference>
<dbReference type="Gene3D" id="1.10.8.60">
    <property type="match status" value="1"/>
</dbReference>
<dbReference type="InterPro" id="IPR002197">
    <property type="entry name" value="HTH_Fis"/>
</dbReference>
<dbReference type="InterPro" id="IPR027417">
    <property type="entry name" value="P-loop_NTPase"/>
</dbReference>
<dbReference type="PANTHER" id="PTHR32071">
    <property type="entry name" value="TRANSCRIPTIONAL REGULATORY PROTEIN"/>
    <property type="match status" value="1"/>
</dbReference>
<evidence type="ECO:0000256" key="4">
    <source>
        <dbReference type="ARBA" id="ARBA00023125"/>
    </source>
</evidence>
<dbReference type="InterPro" id="IPR025662">
    <property type="entry name" value="Sigma_54_int_dom_ATP-bd_1"/>
</dbReference>
<dbReference type="Pfam" id="PF02954">
    <property type="entry name" value="HTH_8"/>
    <property type="match status" value="1"/>
</dbReference>
<keyword evidence="1" id="KW-0547">Nucleotide-binding</keyword>
<dbReference type="CDD" id="cd00009">
    <property type="entry name" value="AAA"/>
    <property type="match status" value="1"/>
</dbReference>
<dbReference type="PROSITE" id="PS00675">
    <property type="entry name" value="SIGMA54_INTERACT_1"/>
    <property type="match status" value="1"/>
</dbReference>
<dbReference type="SMART" id="SM00382">
    <property type="entry name" value="AAA"/>
    <property type="match status" value="1"/>
</dbReference>
<dbReference type="PROSITE" id="PS00688">
    <property type="entry name" value="SIGMA54_INTERACT_3"/>
    <property type="match status" value="1"/>
</dbReference>
<sequence length="460" mass="52345">MITKYLEKMTYIYNTMDSVLITNIDGIIEYCAVFDEKDSSIKNEGYTGKYLLEVYPELTKETSTHFRAMKTGKAIIDEIQTVIDFNGIKRTFVSNTYPIEVDGKIVGAIEGTVILSDAGLPNSKRFKDSKVNTESGLYTIDDLIGKSNRMLVVKEKILRAADGDSSVMIIGETGTGKEIVAQAIHSHSKRKNQAFISQNCSAIPASLLESTLFGTVKGSYTGAEDRKGLFELADKGTLFLDELNSMNIELQGKILKAVEEQKIRRLGSEKERKIDVRIISALNEEVDEVLEKDKIRKDLYYRLGVFQINLPLLKDRKEDIPLLIKYFINYYNKKGKRNIENCSELAERLLIDYEWPGNVRELKNVIEYAFNMSKGKDITMTSLPENFLYNKKEDTHYTEQLNWEKALEEGHSLASIIDNYESRIIKKILSGSSNITEAADKLGVSRQVLNYKIKKYQIKF</sequence>
<dbReference type="Pfam" id="PF25601">
    <property type="entry name" value="AAA_lid_14"/>
    <property type="match status" value="1"/>
</dbReference>
<evidence type="ECO:0000313" key="7">
    <source>
        <dbReference type="EMBL" id="QHI72514.1"/>
    </source>
</evidence>
<keyword evidence="5" id="KW-0804">Transcription</keyword>
<dbReference type="EMBL" id="CP047591">
    <property type="protein sequence ID" value="QHI72514.1"/>
    <property type="molecule type" value="Genomic_DNA"/>
</dbReference>
<dbReference type="Pfam" id="PF00158">
    <property type="entry name" value="Sigma54_activat"/>
    <property type="match status" value="1"/>
</dbReference>
<keyword evidence="2" id="KW-0067">ATP-binding</keyword>
<keyword evidence="4" id="KW-0238">DNA-binding</keyword>
<evidence type="ECO:0000256" key="1">
    <source>
        <dbReference type="ARBA" id="ARBA00022741"/>
    </source>
</evidence>
<dbReference type="FunFam" id="3.40.50.300:FF:000006">
    <property type="entry name" value="DNA-binding transcriptional regulator NtrC"/>
    <property type="match status" value="1"/>
</dbReference>
<dbReference type="SUPFAM" id="SSF46689">
    <property type="entry name" value="Homeodomain-like"/>
    <property type="match status" value="1"/>
</dbReference>
<dbReference type="InterPro" id="IPR025943">
    <property type="entry name" value="Sigma_54_int_dom_ATP-bd_2"/>
</dbReference>
<dbReference type="InterPro" id="IPR003593">
    <property type="entry name" value="AAA+_ATPase"/>
</dbReference>
<dbReference type="InterPro" id="IPR002078">
    <property type="entry name" value="Sigma_54_int"/>
</dbReference>
<dbReference type="GO" id="GO:0006355">
    <property type="term" value="P:regulation of DNA-templated transcription"/>
    <property type="evidence" value="ECO:0007669"/>
    <property type="project" value="InterPro"/>
</dbReference>
<evidence type="ECO:0000256" key="2">
    <source>
        <dbReference type="ARBA" id="ARBA00022840"/>
    </source>
</evidence>
<dbReference type="Proteomes" id="UP000463883">
    <property type="component" value="Chromosome"/>
</dbReference>
<gene>
    <name evidence="7" type="ORF">Ami3637_08995</name>
</gene>
<reference evidence="7 8" key="1">
    <citation type="submission" date="2020-01" db="EMBL/GenBank/DDBJ databases">
        <title>Genomic analysis of Aminipila sp. CBA3637.</title>
        <authorList>
            <person name="Kim Y.B."/>
            <person name="Roh S.W."/>
        </authorList>
    </citation>
    <scope>NUCLEOTIDE SEQUENCE [LARGE SCALE GENOMIC DNA]</scope>
    <source>
        <strain evidence="7 8">CBA3637</strain>
    </source>
</reference>
<dbReference type="PROSITE" id="PS50045">
    <property type="entry name" value="SIGMA54_INTERACT_4"/>
    <property type="match status" value="1"/>
</dbReference>
<dbReference type="KEGG" id="amic:Ami3637_08995"/>
<dbReference type="GO" id="GO:0043565">
    <property type="term" value="F:sequence-specific DNA binding"/>
    <property type="evidence" value="ECO:0007669"/>
    <property type="project" value="InterPro"/>
</dbReference>
<dbReference type="InterPro" id="IPR025944">
    <property type="entry name" value="Sigma_54_int_dom_CS"/>
</dbReference>
<dbReference type="PRINTS" id="PR01590">
    <property type="entry name" value="HTHFIS"/>
</dbReference>
<evidence type="ECO:0000256" key="3">
    <source>
        <dbReference type="ARBA" id="ARBA00023015"/>
    </source>
</evidence>
<keyword evidence="3" id="KW-0805">Transcription regulation</keyword>
<dbReference type="SUPFAM" id="SSF52540">
    <property type="entry name" value="P-loop containing nucleoside triphosphate hydrolases"/>
    <property type="match status" value="1"/>
</dbReference>
<evidence type="ECO:0000256" key="5">
    <source>
        <dbReference type="ARBA" id="ARBA00023163"/>
    </source>
</evidence>
<organism evidence="7 8">
    <name type="scientific">Aminipila terrae</name>
    <dbReference type="NCBI Taxonomy" id="2697030"/>
    <lineage>
        <taxon>Bacteria</taxon>
        <taxon>Bacillati</taxon>
        <taxon>Bacillota</taxon>
        <taxon>Clostridia</taxon>
        <taxon>Peptostreptococcales</taxon>
        <taxon>Anaerovoracaceae</taxon>
        <taxon>Aminipila</taxon>
    </lineage>
</organism>
<dbReference type="Gene3D" id="1.10.10.60">
    <property type="entry name" value="Homeodomain-like"/>
    <property type="match status" value="1"/>
</dbReference>